<gene>
    <name evidence="2" type="ORF">AZE42_09619</name>
</gene>
<dbReference type="OrthoDB" id="10310661at2759"/>
<feature type="region of interest" description="Disordered" evidence="1">
    <location>
        <begin position="29"/>
        <end position="64"/>
    </location>
</feature>
<name>A0A1J8R265_9AGAM</name>
<comment type="caution">
    <text evidence="2">The sequence shown here is derived from an EMBL/GenBank/DDBJ whole genome shotgun (WGS) entry which is preliminary data.</text>
</comment>
<keyword evidence="3" id="KW-1185">Reference proteome</keyword>
<evidence type="ECO:0000313" key="2">
    <source>
        <dbReference type="EMBL" id="OJA17988.1"/>
    </source>
</evidence>
<evidence type="ECO:0000256" key="1">
    <source>
        <dbReference type="SAM" id="MobiDB-lite"/>
    </source>
</evidence>
<reference evidence="2 3" key="1">
    <citation type="submission" date="2016-03" db="EMBL/GenBank/DDBJ databases">
        <title>Comparative genomics of the ectomycorrhizal sister species Rhizopogon vinicolor and Rhizopogon vesiculosus (Basidiomycota: Boletales) reveals a divergence of the mating type B locus.</title>
        <authorList>
            <person name="Mujic A.B."/>
            <person name="Kuo A."/>
            <person name="Tritt A."/>
            <person name="Lipzen A."/>
            <person name="Chen C."/>
            <person name="Johnson J."/>
            <person name="Sharma A."/>
            <person name="Barry K."/>
            <person name="Grigoriev I.V."/>
            <person name="Spatafora J.W."/>
        </authorList>
    </citation>
    <scope>NUCLEOTIDE SEQUENCE [LARGE SCALE GENOMIC DNA]</scope>
    <source>
        <strain evidence="2 3">AM-OR11-056</strain>
    </source>
</reference>
<sequence length="64" mass="6944">MSRLDLYRSGNASFAGFDEVRYGSTGTIDIKTEGDDALPTGQRMAASLRPEELSDDKPKSEGCE</sequence>
<dbReference type="Proteomes" id="UP000183567">
    <property type="component" value="Unassembled WGS sequence"/>
</dbReference>
<proteinExistence type="predicted"/>
<organism evidence="2 3">
    <name type="scientific">Rhizopogon vesiculosus</name>
    <dbReference type="NCBI Taxonomy" id="180088"/>
    <lineage>
        <taxon>Eukaryota</taxon>
        <taxon>Fungi</taxon>
        <taxon>Dikarya</taxon>
        <taxon>Basidiomycota</taxon>
        <taxon>Agaricomycotina</taxon>
        <taxon>Agaricomycetes</taxon>
        <taxon>Agaricomycetidae</taxon>
        <taxon>Boletales</taxon>
        <taxon>Suillineae</taxon>
        <taxon>Rhizopogonaceae</taxon>
        <taxon>Rhizopogon</taxon>
    </lineage>
</organism>
<feature type="compositionally biased region" description="Basic and acidic residues" evidence="1">
    <location>
        <begin position="49"/>
        <end position="64"/>
    </location>
</feature>
<protein>
    <submittedName>
        <fullName evidence="2">Uncharacterized protein</fullName>
    </submittedName>
</protein>
<dbReference type="AlphaFoldDB" id="A0A1J8R265"/>
<accession>A0A1J8R265</accession>
<dbReference type="EMBL" id="LVVM01001698">
    <property type="protein sequence ID" value="OJA17988.1"/>
    <property type="molecule type" value="Genomic_DNA"/>
</dbReference>
<evidence type="ECO:0000313" key="3">
    <source>
        <dbReference type="Proteomes" id="UP000183567"/>
    </source>
</evidence>